<dbReference type="OrthoDB" id="25620at2759"/>
<accession>A0A6P8J4V9</accession>
<dbReference type="GeneID" id="116308755"/>
<dbReference type="InParanoid" id="A0A6P8J4V9"/>
<protein>
    <submittedName>
        <fullName evidence="2">Uncharacterized protein LOC116308755</fullName>
    </submittedName>
</protein>
<proteinExistence type="predicted"/>
<organism evidence="1 2">
    <name type="scientific">Actinia tenebrosa</name>
    <name type="common">Australian red waratah sea anemone</name>
    <dbReference type="NCBI Taxonomy" id="6105"/>
    <lineage>
        <taxon>Eukaryota</taxon>
        <taxon>Metazoa</taxon>
        <taxon>Cnidaria</taxon>
        <taxon>Anthozoa</taxon>
        <taxon>Hexacorallia</taxon>
        <taxon>Actiniaria</taxon>
        <taxon>Actiniidae</taxon>
        <taxon>Actinia</taxon>
    </lineage>
</organism>
<dbReference type="KEGG" id="aten:116308755"/>
<evidence type="ECO:0000313" key="1">
    <source>
        <dbReference type="Proteomes" id="UP000515163"/>
    </source>
</evidence>
<name>A0A6P8J4V9_ACTTE</name>
<evidence type="ECO:0000313" key="2">
    <source>
        <dbReference type="RefSeq" id="XP_031575096.1"/>
    </source>
</evidence>
<reference evidence="2" key="1">
    <citation type="submission" date="2025-08" db="UniProtKB">
        <authorList>
            <consortium name="RefSeq"/>
        </authorList>
    </citation>
    <scope>IDENTIFICATION</scope>
    <source>
        <tissue evidence="2">Tentacle</tissue>
    </source>
</reference>
<sequence length="103" mass="11953">MWRKLRSVYTAVTNRGIPAKILLMKIDLVLGDNESIENIHKNKKVRHVKQVIQKELGCGVNEGDMFPIKNYVHHVEFDVDMDILLLDSLLKMLMCAQKYLESK</sequence>
<keyword evidence="1" id="KW-1185">Reference proteome</keyword>
<dbReference type="AlphaFoldDB" id="A0A6P8J4V9"/>
<gene>
    <name evidence="2" type="primary">LOC116308755</name>
</gene>
<dbReference type="RefSeq" id="XP_031575096.1">
    <property type="nucleotide sequence ID" value="XM_031719236.1"/>
</dbReference>
<dbReference type="Proteomes" id="UP000515163">
    <property type="component" value="Unplaced"/>
</dbReference>